<dbReference type="Pfam" id="PF00497">
    <property type="entry name" value="SBP_bac_3"/>
    <property type="match status" value="2"/>
</dbReference>
<keyword evidence="3" id="KW-0472">Membrane</keyword>
<evidence type="ECO:0000313" key="7">
    <source>
        <dbReference type="Proteomes" id="UP000703590"/>
    </source>
</evidence>
<dbReference type="InterPro" id="IPR001638">
    <property type="entry name" value="Solute-binding_3/MltF_N"/>
</dbReference>
<name>A0ABS2WR42_9BACT</name>
<dbReference type="InterPro" id="IPR043128">
    <property type="entry name" value="Rev_trsase/Diguanyl_cyclase"/>
</dbReference>
<dbReference type="CDD" id="cd01007">
    <property type="entry name" value="PBP2_BvgS_HisK_like"/>
    <property type="match status" value="1"/>
</dbReference>
<keyword evidence="3" id="KW-0812">Transmembrane</keyword>
<dbReference type="Gene3D" id="3.30.70.270">
    <property type="match status" value="1"/>
</dbReference>
<keyword evidence="3" id="KW-1133">Transmembrane helix</keyword>
<evidence type="ECO:0000256" key="3">
    <source>
        <dbReference type="SAM" id="Phobius"/>
    </source>
</evidence>
<comment type="caution">
    <text evidence="6">The sequence shown here is derived from an EMBL/GenBank/DDBJ whole genome shotgun (WGS) entry which is preliminary data.</text>
</comment>
<dbReference type="RefSeq" id="WP_205458687.1">
    <property type="nucleotide sequence ID" value="NZ_JAFHKK010000008.1"/>
</dbReference>
<dbReference type="InterPro" id="IPR000160">
    <property type="entry name" value="GGDEF_dom"/>
</dbReference>
<dbReference type="InterPro" id="IPR050469">
    <property type="entry name" value="Diguanylate_Cyclase"/>
</dbReference>
<protein>
    <recommendedName>
        <fullName evidence="1">diguanylate cyclase</fullName>
        <ecNumber evidence="1">2.7.7.65</ecNumber>
    </recommendedName>
</protein>
<accession>A0ABS2WR42</accession>
<feature type="domain" description="GGDEF" evidence="5">
    <location>
        <begin position="568"/>
        <end position="697"/>
    </location>
</feature>
<dbReference type="CDD" id="cd13708">
    <property type="entry name" value="PBP2_BvgS_like_1"/>
    <property type="match status" value="1"/>
</dbReference>
<proteinExistence type="predicted"/>
<dbReference type="CDD" id="cd01949">
    <property type="entry name" value="GGDEF"/>
    <property type="match status" value="1"/>
</dbReference>
<dbReference type="Proteomes" id="UP000703590">
    <property type="component" value="Unassembled WGS sequence"/>
</dbReference>
<evidence type="ECO:0000313" key="6">
    <source>
        <dbReference type="EMBL" id="MBN2964137.1"/>
    </source>
</evidence>
<feature type="transmembrane region" description="Helical" evidence="3">
    <location>
        <begin position="503"/>
        <end position="522"/>
    </location>
</feature>
<dbReference type="Pfam" id="PF00990">
    <property type="entry name" value="GGDEF"/>
    <property type="match status" value="1"/>
</dbReference>
<gene>
    <name evidence="6" type="ORF">JWV37_05050</name>
</gene>
<evidence type="ECO:0000256" key="4">
    <source>
        <dbReference type="SAM" id="SignalP"/>
    </source>
</evidence>
<dbReference type="EMBL" id="JAFHKK010000008">
    <property type="protein sequence ID" value="MBN2964137.1"/>
    <property type="molecule type" value="Genomic_DNA"/>
</dbReference>
<sequence length="701" mass="80425">MKALLLILFLSCYFLPSLSADGDFLTQEEREFVLKYPILRVSNDTERYPYNFYASYEPQGYVVDFLRLLASKLQVEIQFLTNTSQALEHLFYEGHLDILTPATFSHNQEEQVLLSDEILNIRYAFITQTNTPLSPETLVGKKVALSQEKTKYIQSLYPENDILTFNSPKEALEAVAFGLADVAIEDYVAAFYIMNRFMLANLHVQLPDDSRLHDTLHMALPSESTLLHRILNKTMRTITEEELYALRSKWLQHTQNASTATLQLSSEEKSHLELLGSIRLCIDPDWMPMEGSVDGKHTGMSSDYMRLVEEKIGIPITMVPTNTWLESIEKAKKRQCDIFSLAMPTPERRLYMNFTTPYLDIPLVLVTRPEEIFFSDVSAIHDRPIGIVKGYSYGEILRVKYPKMLFVEVKDVQEGLLKVRDKELFGFIDSLPVVGYIIQQEFASQLKIAGKFDESWALGIGVRNDDPYLLGIFEKAIASIAPEAHQHILNKWVSVRYDRGIDYSLLLKILGVFALFAFYLLFRQQELRRHNQQLALLSTTDALTGIYNRMKLDDLLSHEYKYFLRYKRNLSLIIIDIDNFKTVNDTFGHKVGDAVLVRFTQIITQEKRVTDIFGRWGGEEFLLICKETDTKGAKILAEKIKTALSQSEFEHVGYKTASYGIAQFEEGDTIESVFIRADKALYCAKKKGKNRICILGGYSRN</sequence>
<dbReference type="SMART" id="SM00267">
    <property type="entry name" value="GGDEF"/>
    <property type="match status" value="1"/>
</dbReference>
<feature type="signal peptide" evidence="4">
    <location>
        <begin position="1"/>
        <end position="19"/>
    </location>
</feature>
<dbReference type="SUPFAM" id="SSF55073">
    <property type="entry name" value="Nucleotide cyclase"/>
    <property type="match status" value="1"/>
</dbReference>
<evidence type="ECO:0000259" key="5">
    <source>
        <dbReference type="PROSITE" id="PS50887"/>
    </source>
</evidence>
<reference evidence="6" key="2">
    <citation type="submission" date="2021-02" db="EMBL/GenBank/DDBJ databases">
        <authorList>
            <person name="Merkel A.Y."/>
        </authorList>
    </citation>
    <scope>NUCLEOTIDE SEQUENCE</scope>
    <source>
        <strain evidence="6">T05b</strain>
    </source>
</reference>
<keyword evidence="7" id="KW-1185">Reference proteome</keyword>
<evidence type="ECO:0000256" key="1">
    <source>
        <dbReference type="ARBA" id="ARBA00012528"/>
    </source>
</evidence>
<dbReference type="NCBIfam" id="TIGR00254">
    <property type="entry name" value="GGDEF"/>
    <property type="match status" value="1"/>
</dbReference>
<feature type="chain" id="PRO_5045560465" description="diguanylate cyclase" evidence="4">
    <location>
        <begin position="20"/>
        <end position="701"/>
    </location>
</feature>
<dbReference type="SUPFAM" id="SSF53850">
    <property type="entry name" value="Periplasmic binding protein-like II"/>
    <property type="match status" value="2"/>
</dbReference>
<dbReference type="InterPro" id="IPR029787">
    <property type="entry name" value="Nucleotide_cyclase"/>
</dbReference>
<dbReference type="EC" id="2.7.7.65" evidence="1"/>
<dbReference type="PANTHER" id="PTHR45138:SF9">
    <property type="entry name" value="DIGUANYLATE CYCLASE DGCM-RELATED"/>
    <property type="match status" value="1"/>
</dbReference>
<dbReference type="PANTHER" id="PTHR45138">
    <property type="entry name" value="REGULATORY COMPONENTS OF SENSORY TRANSDUCTION SYSTEM"/>
    <property type="match status" value="1"/>
</dbReference>
<organism evidence="6 7">
    <name type="scientific">Sulfurospirillum tamanense</name>
    <dbReference type="NCBI Taxonomy" id="2813362"/>
    <lineage>
        <taxon>Bacteria</taxon>
        <taxon>Pseudomonadati</taxon>
        <taxon>Campylobacterota</taxon>
        <taxon>Epsilonproteobacteria</taxon>
        <taxon>Campylobacterales</taxon>
        <taxon>Sulfurospirillaceae</taxon>
        <taxon>Sulfurospirillum</taxon>
    </lineage>
</organism>
<keyword evidence="4" id="KW-0732">Signal</keyword>
<comment type="catalytic activity">
    <reaction evidence="2">
        <text>2 GTP = 3',3'-c-di-GMP + 2 diphosphate</text>
        <dbReference type="Rhea" id="RHEA:24898"/>
        <dbReference type="ChEBI" id="CHEBI:33019"/>
        <dbReference type="ChEBI" id="CHEBI:37565"/>
        <dbReference type="ChEBI" id="CHEBI:58805"/>
        <dbReference type="EC" id="2.7.7.65"/>
    </reaction>
</comment>
<dbReference type="Gene3D" id="3.40.190.10">
    <property type="entry name" value="Periplasmic binding protein-like II"/>
    <property type="match status" value="4"/>
</dbReference>
<dbReference type="SMART" id="SM00062">
    <property type="entry name" value="PBPb"/>
    <property type="match status" value="2"/>
</dbReference>
<reference evidence="6" key="1">
    <citation type="submission" date="2021-02" db="EMBL/GenBank/DDBJ databases">
        <title>Sulfurospirillum tamanensis sp. nov.</title>
        <authorList>
            <person name="Frolova A."/>
            <person name="Merkel A."/>
            <person name="Slobodkin A."/>
        </authorList>
    </citation>
    <scope>NUCLEOTIDE SEQUENCE</scope>
    <source>
        <strain evidence="6">T05b</strain>
    </source>
</reference>
<evidence type="ECO:0000256" key="2">
    <source>
        <dbReference type="ARBA" id="ARBA00034247"/>
    </source>
</evidence>
<dbReference type="PROSITE" id="PS50887">
    <property type="entry name" value="GGDEF"/>
    <property type="match status" value="1"/>
</dbReference>